<evidence type="ECO:0000256" key="1">
    <source>
        <dbReference type="ARBA" id="ARBA00002486"/>
    </source>
</evidence>
<dbReference type="EMBL" id="BORB01000002">
    <property type="protein sequence ID" value="GIN56120.1"/>
    <property type="molecule type" value="Genomic_DNA"/>
</dbReference>
<dbReference type="InterPro" id="IPR036388">
    <property type="entry name" value="WH-like_DNA-bd_sf"/>
</dbReference>
<feature type="domain" description="HTH marR-type" evidence="4">
    <location>
        <begin position="16"/>
        <end position="58"/>
    </location>
</feature>
<gene>
    <name evidence="5" type="ORF">J8TS2_04390</name>
</gene>
<accession>A0ABQ4KDS4</accession>
<dbReference type="InterPro" id="IPR043129">
    <property type="entry name" value="ATPase_NBD"/>
</dbReference>
<reference evidence="5 6" key="1">
    <citation type="submission" date="2021-03" db="EMBL/GenBank/DDBJ databases">
        <title>Antimicrobial resistance genes in bacteria isolated from Japanese honey, and their potential for conferring macrolide and lincosamide resistance in the American foulbrood pathogen Paenibacillus larvae.</title>
        <authorList>
            <person name="Okamoto M."/>
            <person name="Kumagai M."/>
            <person name="Kanamori H."/>
            <person name="Takamatsu D."/>
        </authorList>
    </citation>
    <scope>NUCLEOTIDE SEQUENCE [LARGE SCALE GENOMIC DNA]</scope>
    <source>
        <strain evidence="5 6">J8TS2</strain>
    </source>
</reference>
<sequence length="404" mass="43471">MKKGSFKWMKSLNRTIILNKIRTEGPISRATIAKQTKLTPPTVSNLVNELIASGLVIESEQGESVGGRKPTMLIIDQTHYHIIGLDIGTKMIRAVLVDLSGSIIEKLEAPIPLSISKDSLLKLIENTITKLIHLHQDKELIGIGIGMHGVVDIETGISVYAPGLNLHEIPLKDELEERFDLHVKVDNDVRAMAFGEYWFSNGKNHDNMAVLNIGRGVGAGIILNGKLFHGEHDLAGEIGHMTIDIHGKPCSCGSYGCWETLISGPAIGREAQQLLEQGQHTILKTMAAKDGGNIDGKLVYEAALAGDQLAVEILEKTGVYIGIGLTNLIHILNSTKIIIGGGVAQAKAFILPKIKETIASKALTKQARDTEIFCSKQGVFATANGAAALVLGEIFEGEFSLGSE</sequence>
<dbReference type="SUPFAM" id="SSF46785">
    <property type="entry name" value="Winged helix' DNA-binding domain"/>
    <property type="match status" value="1"/>
</dbReference>
<keyword evidence="6" id="KW-1185">Reference proteome</keyword>
<evidence type="ECO:0000313" key="6">
    <source>
        <dbReference type="Proteomes" id="UP000679950"/>
    </source>
</evidence>
<dbReference type="InterPro" id="IPR000835">
    <property type="entry name" value="HTH_MarR-typ"/>
</dbReference>
<evidence type="ECO:0000259" key="4">
    <source>
        <dbReference type="Pfam" id="PF12802"/>
    </source>
</evidence>
<dbReference type="Gene3D" id="1.10.10.10">
    <property type="entry name" value="Winged helix-like DNA-binding domain superfamily/Winged helix DNA-binding domain"/>
    <property type="match status" value="1"/>
</dbReference>
<dbReference type="CDD" id="cd24076">
    <property type="entry name" value="ASKHA_ATPase_ROK_BsXylR-like"/>
    <property type="match status" value="1"/>
</dbReference>
<comment type="function">
    <text evidence="1">Transcriptional repressor of xylose-utilizing enzymes.</text>
</comment>
<name>A0ABQ4KDS4_9BACI</name>
<dbReference type="RefSeq" id="WP_212965247.1">
    <property type="nucleotide sequence ID" value="NZ_BORB01000002.1"/>
</dbReference>
<dbReference type="Pfam" id="PF12802">
    <property type="entry name" value="MarR_2"/>
    <property type="match status" value="1"/>
</dbReference>
<dbReference type="InterPro" id="IPR049874">
    <property type="entry name" value="ROK_cs"/>
</dbReference>
<comment type="similarity">
    <text evidence="2">Belongs to the ROK (NagC/XylR) family.</text>
</comment>
<keyword evidence="3" id="KW-0859">Xylose metabolism</keyword>
<evidence type="ECO:0000313" key="5">
    <source>
        <dbReference type="EMBL" id="GIN56120.1"/>
    </source>
</evidence>
<comment type="caution">
    <text evidence="5">The sequence shown here is derived from an EMBL/GenBank/DDBJ whole genome shotgun (WGS) entry which is preliminary data.</text>
</comment>
<keyword evidence="3" id="KW-0119">Carbohydrate metabolism</keyword>
<dbReference type="InterPro" id="IPR036390">
    <property type="entry name" value="WH_DNA-bd_sf"/>
</dbReference>
<protein>
    <submittedName>
        <fullName evidence="5">Transcriptional regulator</fullName>
    </submittedName>
</protein>
<dbReference type="Pfam" id="PF00480">
    <property type="entry name" value="ROK"/>
    <property type="match status" value="1"/>
</dbReference>
<evidence type="ECO:0000256" key="3">
    <source>
        <dbReference type="ARBA" id="ARBA00022629"/>
    </source>
</evidence>
<dbReference type="SUPFAM" id="SSF53067">
    <property type="entry name" value="Actin-like ATPase domain"/>
    <property type="match status" value="1"/>
</dbReference>
<evidence type="ECO:0000256" key="2">
    <source>
        <dbReference type="ARBA" id="ARBA00006479"/>
    </source>
</evidence>
<dbReference type="PANTHER" id="PTHR18964">
    <property type="entry name" value="ROK (REPRESSOR, ORF, KINASE) FAMILY"/>
    <property type="match status" value="1"/>
</dbReference>
<dbReference type="Proteomes" id="UP000679950">
    <property type="component" value="Unassembled WGS sequence"/>
</dbReference>
<dbReference type="PANTHER" id="PTHR18964:SF149">
    <property type="entry name" value="BIFUNCTIONAL UDP-N-ACETYLGLUCOSAMINE 2-EPIMERASE_N-ACETYLMANNOSAMINE KINASE"/>
    <property type="match status" value="1"/>
</dbReference>
<dbReference type="InterPro" id="IPR000600">
    <property type="entry name" value="ROK"/>
</dbReference>
<dbReference type="Gene3D" id="3.30.420.40">
    <property type="match status" value="2"/>
</dbReference>
<organism evidence="5 6">
    <name type="scientific">Lederbergia ruris</name>
    <dbReference type="NCBI Taxonomy" id="217495"/>
    <lineage>
        <taxon>Bacteria</taxon>
        <taxon>Bacillati</taxon>
        <taxon>Bacillota</taxon>
        <taxon>Bacilli</taxon>
        <taxon>Bacillales</taxon>
        <taxon>Bacillaceae</taxon>
        <taxon>Lederbergia</taxon>
    </lineage>
</organism>
<proteinExistence type="inferred from homology"/>
<dbReference type="PROSITE" id="PS01125">
    <property type="entry name" value="ROK"/>
    <property type="match status" value="1"/>
</dbReference>